<feature type="chain" id="PRO_5031253728" description="DUF11 domain-containing protein" evidence="1">
    <location>
        <begin position="34"/>
        <end position="450"/>
    </location>
</feature>
<keyword evidence="1" id="KW-0732">Signal</keyword>
<reference evidence="2 3" key="1">
    <citation type="submission" date="2020-07" db="EMBL/GenBank/DDBJ databases">
        <title>Sequencing the genomes of 1000 actinobacteria strains.</title>
        <authorList>
            <person name="Klenk H.-P."/>
        </authorList>
    </citation>
    <scope>NUCLEOTIDE SEQUENCE [LARGE SCALE GENOMIC DNA]</scope>
    <source>
        <strain evidence="2 3">DSM 41455</strain>
    </source>
</reference>
<dbReference type="RefSeq" id="WP_179764122.1">
    <property type="nucleotide sequence ID" value="NZ_BAAAUE010000012.1"/>
</dbReference>
<comment type="caution">
    <text evidence="2">The sequence shown here is derived from an EMBL/GenBank/DDBJ whole genome shotgun (WGS) entry which is preliminary data.</text>
</comment>
<dbReference type="PROSITE" id="PS51318">
    <property type="entry name" value="TAT"/>
    <property type="match status" value="1"/>
</dbReference>
<evidence type="ECO:0008006" key="4">
    <source>
        <dbReference type="Google" id="ProtNLM"/>
    </source>
</evidence>
<sequence length="450" mass="46159">MRPVPTRRAVYLGTCAAAAAALLVGGLATPAAADSDTLWVSVPGELSLPLGAAGGAAQERALDVGLTHDNDNFTVTDGRLTVDITGIAGIADVTWPGNCAPSGTTAVCSVPEVPVGWGDYTPQVNLTVRAADGAAAGATGRIVYSAVATGPEGEMRAPLDSFDTTLTVASGPDLALGGLAPVKDVLPGTVHDVPLTVTNKGNERSQGFSVRMSASYGLGFAARHPACTYRDTDGGEAIMTHVDCTFDEVIEPGASFALPGGLKLALAAHALDERLDVGIEPGAGATDLSAEDNYGIAAFDVVNTADFAVRGARVAGAAGDTVPAALTFRNRGPAWVGNLGSGDAVAVVDFTVPRGVTVTGAPEGCQARTLSGAYYPRHLGAPRYSCAMPYWVSESTKRTFPFQLRIDEVVPDAKGRVYLRPESPGLPAFAFDPNTRNNTAKVVVNPTPKA</sequence>
<dbReference type="AlphaFoldDB" id="A0A7Y9HD33"/>
<dbReference type="EMBL" id="JACCCF010000001">
    <property type="protein sequence ID" value="NYE42302.1"/>
    <property type="molecule type" value="Genomic_DNA"/>
</dbReference>
<evidence type="ECO:0000256" key="1">
    <source>
        <dbReference type="SAM" id="SignalP"/>
    </source>
</evidence>
<evidence type="ECO:0000313" key="2">
    <source>
        <dbReference type="EMBL" id="NYE42302.1"/>
    </source>
</evidence>
<name>A0A7Y9HD33_9ACTN</name>
<feature type="signal peptide" evidence="1">
    <location>
        <begin position="1"/>
        <end position="33"/>
    </location>
</feature>
<evidence type="ECO:0000313" key="3">
    <source>
        <dbReference type="Proteomes" id="UP000530403"/>
    </source>
</evidence>
<accession>A0A7Y9HD33</accession>
<proteinExistence type="predicted"/>
<dbReference type="InterPro" id="IPR006311">
    <property type="entry name" value="TAT_signal"/>
</dbReference>
<protein>
    <recommendedName>
        <fullName evidence="4">DUF11 domain-containing protein</fullName>
    </recommendedName>
</protein>
<organism evidence="2 3">
    <name type="scientific">Streptomyces fulvorobeus</name>
    <dbReference type="NCBI Taxonomy" id="284028"/>
    <lineage>
        <taxon>Bacteria</taxon>
        <taxon>Bacillati</taxon>
        <taxon>Actinomycetota</taxon>
        <taxon>Actinomycetes</taxon>
        <taxon>Kitasatosporales</taxon>
        <taxon>Streptomycetaceae</taxon>
        <taxon>Streptomyces</taxon>
    </lineage>
</organism>
<dbReference type="Proteomes" id="UP000530403">
    <property type="component" value="Unassembled WGS sequence"/>
</dbReference>
<gene>
    <name evidence="2" type="ORF">HEB29_003313</name>
</gene>